<name>A0ABU4TG23_9PSEU</name>
<dbReference type="RefSeq" id="WP_319971844.1">
    <property type="nucleotide sequence ID" value="NZ_JAXAVW010000050.1"/>
</dbReference>
<evidence type="ECO:0000256" key="1">
    <source>
        <dbReference type="SAM" id="MobiDB-lite"/>
    </source>
</evidence>
<reference evidence="3 4" key="1">
    <citation type="submission" date="2023-11" db="EMBL/GenBank/DDBJ databases">
        <title>Lentzea sokolovensis, sp. nov., Lentzea kristufkii, sp. nov., and Lentzea miocenensis, sp. nov., rare actinobacteria from Sokolov Coal Basin, Miocene lacustrine sediment, Czech Republic.</title>
        <authorList>
            <person name="Lara A."/>
            <person name="Kotroba L."/>
            <person name="Nouioui I."/>
            <person name="Neumann-Schaal M."/>
            <person name="Mast Y."/>
            <person name="Chronakova A."/>
        </authorList>
    </citation>
    <scope>NUCLEOTIDE SEQUENCE [LARGE SCALE GENOMIC DNA]</scope>
    <source>
        <strain evidence="3 4">BCCO 10_0856</strain>
    </source>
</reference>
<evidence type="ECO:0000256" key="2">
    <source>
        <dbReference type="SAM" id="SignalP"/>
    </source>
</evidence>
<feature type="region of interest" description="Disordered" evidence="1">
    <location>
        <begin position="122"/>
        <end position="199"/>
    </location>
</feature>
<gene>
    <name evidence="3" type="ORF">SK803_42200</name>
</gene>
<sequence>MNSGVSRRMIVTAALAAGLGLVAVGCSAGQVTQTDTQVAAVDGASGNAGPIAVRNVMLAFPPDGNRYHEGEDVPMTFVIANTGENPDKLLSIKSEAAEAEAEIVGGKDIPSRYALQAEYDASKAPTKTSAPSSSSHASESHAPSSSNAPSSSVSVTSGAPSSSSVAPTSGSVTPSSSGSASPSSGRPSGSSSVAPTSSSAAIPDDLEVLRIRCTLRKVNRDVVAAQTIKVTFLFEKAGSVTLEVPIAPSEHKRVSEGHETGGH</sequence>
<accession>A0ABU4TG23</accession>
<keyword evidence="4" id="KW-1185">Reference proteome</keyword>
<comment type="caution">
    <text evidence="3">The sequence shown here is derived from an EMBL/GenBank/DDBJ whole genome shotgun (WGS) entry which is preliminary data.</text>
</comment>
<dbReference type="PROSITE" id="PS51257">
    <property type="entry name" value="PROKAR_LIPOPROTEIN"/>
    <property type="match status" value="1"/>
</dbReference>
<protein>
    <recommendedName>
        <fullName evidence="5">Copper(I)-binding protein</fullName>
    </recommendedName>
</protein>
<proteinExistence type="predicted"/>
<keyword evidence="2" id="KW-0732">Signal</keyword>
<organism evidence="3 4">
    <name type="scientific">Lentzea miocenica</name>
    <dbReference type="NCBI Taxonomy" id="3095431"/>
    <lineage>
        <taxon>Bacteria</taxon>
        <taxon>Bacillati</taxon>
        <taxon>Actinomycetota</taxon>
        <taxon>Actinomycetes</taxon>
        <taxon>Pseudonocardiales</taxon>
        <taxon>Pseudonocardiaceae</taxon>
        <taxon>Lentzea</taxon>
    </lineage>
</organism>
<dbReference type="EMBL" id="JAXAVW010000050">
    <property type="protein sequence ID" value="MDX8036848.1"/>
    <property type="molecule type" value="Genomic_DNA"/>
</dbReference>
<evidence type="ECO:0000313" key="4">
    <source>
        <dbReference type="Proteomes" id="UP001285521"/>
    </source>
</evidence>
<dbReference type="Gene3D" id="2.60.40.1890">
    <property type="entry name" value="PCu(A)C copper chaperone"/>
    <property type="match status" value="1"/>
</dbReference>
<evidence type="ECO:0008006" key="5">
    <source>
        <dbReference type="Google" id="ProtNLM"/>
    </source>
</evidence>
<dbReference type="Proteomes" id="UP001285521">
    <property type="component" value="Unassembled WGS sequence"/>
</dbReference>
<evidence type="ECO:0000313" key="3">
    <source>
        <dbReference type="EMBL" id="MDX8036848.1"/>
    </source>
</evidence>
<feature type="chain" id="PRO_5046668411" description="Copper(I)-binding protein" evidence="2">
    <location>
        <begin position="29"/>
        <end position="263"/>
    </location>
</feature>
<feature type="signal peptide" evidence="2">
    <location>
        <begin position="1"/>
        <end position="28"/>
    </location>
</feature>
<dbReference type="InterPro" id="IPR036182">
    <property type="entry name" value="PCuAC_sf"/>
</dbReference>